<reference evidence="2 3" key="1">
    <citation type="journal article" date="2019" name="Sci. Rep.">
        <title>Orb-weaving spider Araneus ventricosus genome elucidates the spidroin gene catalogue.</title>
        <authorList>
            <person name="Kono N."/>
            <person name="Nakamura H."/>
            <person name="Ohtoshi R."/>
            <person name="Moran D.A.P."/>
            <person name="Shinohara A."/>
            <person name="Yoshida Y."/>
            <person name="Fujiwara M."/>
            <person name="Mori M."/>
            <person name="Tomita M."/>
            <person name="Arakawa K."/>
        </authorList>
    </citation>
    <scope>NUCLEOTIDE SEQUENCE [LARGE SCALE GENOMIC DNA]</scope>
</reference>
<organism evidence="2 3">
    <name type="scientific">Araneus ventricosus</name>
    <name type="common">Orbweaver spider</name>
    <name type="synonym">Epeira ventricosa</name>
    <dbReference type="NCBI Taxonomy" id="182803"/>
    <lineage>
        <taxon>Eukaryota</taxon>
        <taxon>Metazoa</taxon>
        <taxon>Ecdysozoa</taxon>
        <taxon>Arthropoda</taxon>
        <taxon>Chelicerata</taxon>
        <taxon>Arachnida</taxon>
        <taxon>Araneae</taxon>
        <taxon>Araneomorphae</taxon>
        <taxon>Entelegynae</taxon>
        <taxon>Araneoidea</taxon>
        <taxon>Araneidae</taxon>
        <taxon>Araneus</taxon>
    </lineage>
</organism>
<comment type="caution">
    <text evidence="2">The sequence shown here is derived from an EMBL/GenBank/DDBJ whole genome shotgun (WGS) entry which is preliminary data.</text>
</comment>
<keyword evidence="1" id="KW-0732">Signal</keyword>
<evidence type="ECO:0000256" key="1">
    <source>
        <dbReference type="SAM" id="SignalP"/>
    </source>
</evidence>
<proteinExistence type="predicted"/>
<dbReference type="EMBL" id="BGPR01000106">
    <property type="protein sequence ID" value="GBL94861.1"/>
    <property type="molecule type" value="Genomic_DNA"/>
</dbReference>
<evidence type="ECO:0000313" key="2">
    <source>
        <dbReference type="EMBL" id="GBL94861.1"/>
    </source>
</evidence>
<keyword evidence="3" id="KW-1185">Reference proteome</keyword>
<feature type="chain" id="PRO_5021324122" evidence="1">
    <location>
        <begin position="19"/>
        <end position="101"/>
    </location>
</feature>
<feature type="signal peptide" evidence="1">
    <location>
        <begin position="1"/>
        <end position="18"/>
    </location>
</feature>
<evidence type="ECO:0000313" key="3">
    <source>
        <dbReference type="Proteomes" id="UP000499080"/>
    </source>
</evidence>
<dbReference type="Proteomes" id="UP000499080">
    <property type="component" value="Unassembled WGS sequence"/>
</dbReference>
<accession>A0A4Y2BRM3</accession>
<dbReference type="AlphaFoldDB" id="A0A4Y2BRM3"/>
<sequence>MSLILLLCISYAPNLIVEHPIKTYSQPVQNFNPTACLHTAPAVGSPKAPGHNLFIPPYLTSGTAFVFVESPSNQNKSLCEDPKLLDHWSRTTAGTSASSLV</sequence>
<gene>
    <name evidence="2" type="ORF">AVEN_197538_1</name>
</gene>
<name>A0A4Y2BRM3_ARAVE</name>
<protein>
    <submittedName>
        <fullName evidence="2">Uncharacterized protein</fullName>
    </submittedName>
</protein>